<evidence type="ECO:0000256" key="1">
    <source>
        <dbReference type="SAM" id="MobiDB-lite"/>
    </source>
</evidence>
<dbReference type="EMBL" id="JACHHD010000005">
    <property type="protein sequence ID" value="MBB5184652.1"/>
    <property type="molecule type" value="Genomic_DNA"/>
</dbReference>
<organism evidence="4 5">
    <name type="scientific">Faecalicoccus acidiformans</name>
    <dbReference type="NCBI Taxonomy" id="915173"/>
    <lineage>
        <taxon>Bacteria</taxon>
        <taxon>Bacillati</taxon>
        <taxon>Bacillota</taxon>
        <taxon>Erysipelotrichia</taxon>
        <taxon>Erysipelotrichales</taxon>
        <taxon>Erysipelotrichaceae</taxon>
        <taxon>Faecalicoccus</taxon>
    </lineage>
</organism>
<reference evidence="4 5" key="1">
    <citation type="submission" date="2020-08" db="EMBL/GenBank/DDBJ databases">
        <title>Genomic Encyclopedia of Type Strains, Phase IV (KMG-IV): sequencing the most valuable type-strain genomes for metagenomic binning, comparative biology and taxonomic classification.</title>
        <authorList>
            <person name="Goeker M."/>
        </authorList>
    </citation>
    <scope>NUCLEOTIDE SEQUENCE [LARGE SCALE GENOMIC DNA]</scope>
    <source>
        <strain evidence="4 5">DSM 26963</strain>
    </source>
</reference>
<keyword evidence="2" id="KW-1133">Transmembrane helix</keyword>
<evidence type="ECO:0000313" key="5">
    <source>
        <dbReference type="Proteomes" id="UP000521313"/>
    </source>
</evidence>
<dbReference type="AlphaFoldDB" id="A0A7W8D245"/>
<dbReference type="RefSeq" id="WP_183374798.1">
    <property type="nucleotide sequence ID" value="NZ_JACHHD010000005.1"/>
</dbReference>
<accession>A0A7W8D245</accession>
<feature type="transmembrane region" description="Helical" evidence="2">
    <location>
        <begin position="374"/>
        <end position="392"/>
    </location>
</feature>
<gene>
    <name evidence="4" type="ORF">HNQ43_000693</name>
</gene>
<protein>
    <submittedName>
        <fullName evidence="4">Uncharacterized protein</fullName>
    </submittedName>
</protein>
<evidence type="ECO:0000256" key="2">
    <source>
        <dbReference type="SAM" id="Phobius"/>
    </source>
</evidence>
<evidence type="ECO:0000313" key="4">
    <source>
        <dbReference type="EMBL" id="MBB5184652.1"/>
    </source>
</evidence>
<keyword evidence="3" id="KW-0732">Signal</keyword>
<dbReference type="Proteomes" id="UP000521313">
    <property type="component" value="Unassembled WGS sequence"/>
</dbReference>
<keyword evidence="2" id="KW-0812">Transmembrane</keyword>
<evidence type="ECO:0000256" key="3">
    <source>
        <dbReference type="SAM" id="SignalP"/>
    </source>
</evidence>
<comment type="caution">
    <text evidence="4">The sequence shown here is derived from an EMBL/GenBank/DDBJ whole genome shotgun (WGS) entry which is preliminary data.</text>
</comment>
<keyword evidence="2" id="KW-0472">Membrane</keyword>
<name>A0A7W8D245_9FIRM</name>
<feature type="compositionally biased region" description="Basic and acidic residues" evidence="1">
    <location>
        <begin position="193"/>
        <end position="202"/>
    </location>
</feature>
<feature type="signal peptide" evidence="3">
    <location>
        <begin position="1"/>
        <end position="27"/>
    </location>
</feature>
<feature type="chain" id="PRO_5031418608" evidence="3">
    <location>
        <begin position="28"/>
        <end position="400"/>
    </location>
</feature>
<feature type="compositionally biased region" description="Acidic residues" evidence="1">
    <location>
        <begin position="175"/>
        <end position="191"/>
    </location>
</feature>
<sequence>MKKHLAYTMASLMALSAISAPAVSVYAQTETSTVETANETGTIQTAEEFLNLYCSYKNEIKDAQGNVVRTEYLRFTKIDEKNYQIVLEGTEVYEGLKEELKEEINTALSEVIIDQDTQATLNKTYPELVVDAQQIKDEQSKDQTQEEPSIPEQEPTDPATEMPDSNHGAIKEEGSLEETQEESKEESDPVSEMDSKDTKEPVEVQSSDNAAIETPLQRTQQIETISEPVLLKVATPQQESVSIEEKAEMISTAEPEIQPVQAKIETTAQPVQTTSSNRTLSSTDSEVQTFVKTYLMDANSTLYTSVSSYNYQQILSGMSAYSKLSTDQVAQLNSYLETNGSSKYITLVSQAQRIDNTSTTPVRRSVNTATSSGFGLYGALMTLSFVGFAGLWKKMKEKKA</sequence>
<feature type="region of interest" description="Disordered" evidence="1">
    <location>
        <begin position="137"/>
        <end position="219"/>
    </location>
</feature>
<proteinExistence type="predicted"/>